<accession>A0A5E4Y918</accession>
<evidence type="ECO:0000256" key="4">
    <source>
        <dbReference type="ARBA" id="ARBA00022737"/>
    </source>
</evidence>
<dbReference type="CDD" id="cd01895">
    <property type="entry name" value="EngA2"/>
    <property type="match status" value="1"/>
</dbReference>
<comment type="similarity">
    <text evidence="1 8 9 10">Belongs to the TRAFAC class TrmE-Era-EngA-EngB-Septin-like GTPase superfamily. EngA (Der) GTPase family.</text>
</comment>
<evidence type="ECO:0000256" key="3">
    <source>
        <dbReference type="ARBA" id="ARBA00022517"/>
    </source>
</evidence>
<evidence type="ECO:0000313" key="19">
    <source>
        <dbReference type="Proteomes" id="UP001172788"/>
    </source>
</evidence>
<evidence type="ECO:0000256" key="5">
    <source>
        <dbReference type="ARBA" id="ARBA00022741"/>
    </source>
</evidence>
<keyword evidence="5 8" id="KW-0547">Nucleotide-binding</keyword>
<feature type="binding site" evidence="8">
    <location>
        <begin position="56"/>
        <end position="60"/>
    </location>
    <ligand>
        <name>GTP</name>
        <dbReference type="ChEBI" id="CHEBI:37565"/>
        <label>1</label>
    </ligand>
</feature>
<evidence type="ECO:0000256" key="1">
    <source>
        <dbReference type="ARBA" id="ARBA00008279"/>
    </source>
</evidence>
<dbReference type="Gene3D" id="3.40.50.300">
    <property type="entry name" value="P-loop containing nucleotide triphosphate hydrolases"/>
    <property type="match status" value="2"/>
</dbReference>
<evidence type="ECO:0000313" key="13">
    <source>
        <dbReference type="EMBL" id="MDN4573469.1"/>
    </source>
</evidence>
<dbReference type="GO" id="GO:0042254">
    <property type="term" value="P:ribosome biogenesis"/>
    <property type="evidence" value="ECO:0007669"/>
    <property type="project" value="UniProtKB-KW"/>
</dbReference>
<dbReference type="GO" id="GO:0005525">
    <property type="term" value="F:GTP binding"/>
    <property type="evidence" value="ECO:0007669"/>
    <property type="project" value="UniProtKB-UniRule"/>
</dbReference>
<feature type="binding site" evidence="8">
    <location>
        <begin position="298"/>
        <end position="301"/>
    </location>
    <ligand>
        <name>GTP</name>
        <dbReference type="ChEBI" id="CHEBI:37565"/>
        <label>2</label>
    </ligand>
</feature>
<evidence type="ECO:0000313" key="14">
    <source>
        <dbReference type="EMBL" id="MDN4578012.1"/>
    </source>
</evidence>
<reference evidence="13" key="1">
    <citation type="submission" date="2018-04" db="EMBL/GenBank/DDBJ databases">
        <authorList>
            <person name="Jy Z."/>
        </authorList>
    </citation>
    <scope>NUCLEOTIDE SEQUENCE</scope>
    <source>
        <strain evidence="14">AS13</strain>
        <strain evidence="13">LA18</strain>
    </source>
</reference>
<dbReference type="Pfam" id="PF14714">
    <property type="entry name" value="KH_dom-like"/>
    <property type="match status" value="1"/>
</dbReference>
<dbReference type="EMBL" id="CABPRY010000016">
    <property type="protein sequence ID" value="VVE45311.1"/>
    <property type="molecule type" value="Genomic_DNA"/>
</dbReference>
<dbReference type="EMBL" id="QAID01000035">
    <property type="protein sequence ID" value="MDN4578012.1"/>
    <property type="molecule type" value="Genomic_DNA"/>
</dbReference>
<dbReference type="FunFam" id="3.40.50.300:FF:000040">
    <property type="entry name" value="GTPase Der"/>
    <property type="match status" value="1"/>
</dbReference>
<evidence type="ECO:0000259" key="12">
    <source>
        <dbReference type="PROSITE" id="PS51712"/>
    </source>
</evidence>
<evidence type="ECO:0000256" key="7">
    <source>
        <dbReference type="ARBA" id="ARBA00032345"/>
    </source>
</evidence>
<sequence length="445" mass="49427">MKPVIALVGRPNVGKSTLFNRLTRSRDALVADMPGLTRDRHYGEGRVGEHPYLVIDTGGFEPVAKDGIFHEMAKQTRQAVVEADVVIYIVDGRQGLTPQDQIIADYLRKTGRKIMLVVNKAEGMKYSAVANDFYELGLGDPLAISAAHGDGVKEVIDEAIAPFYANQDENEDSTRDDGRVKIAIVGRPNVGKSTLVNTLLGEERVIAFDMPGTTRDSIHIEFERQGRNYTLIDTAGLRRRGKVFEAVEKFSVVKTLQSIADANVVILMLDARQDISDQDAHIAGFIVESGRAVVVGVNKWDGLDEYSRDQIKQELERKLKFLGFANFHFISATKSTGIGPLMRSVDDAYAAAMTKLPTPKLTRALNEAVEHQQPRRSGFSRPKLRYAHQGGSNPPIIVIHGNSLDGVTDSYRRYLENRFRETFKLKGTPLRIEFRNSANPYAKGE</sequence>
<dbReference type="Proteomes" id="UP001172791">
    <property type="component" value="Unassembled WGS sequence"/>
</dbReference>
<dbReference type="Proteomes" id="UP001172788">
    <property type="component" value="Unassembled WGS sequence"/>
</dbReference>
<keyword evidence="3 8" id="KW-0690">Ribosome biogenesis</keyword>
<gene>
    <name evidence="8 13" type="primary">der</name>
    <name evidence="13" type="ORF">DBA34_09385</name>
    <name evidence="14" type="ORF">DBB29_07770</name>
    <name evidence="15" type="ORF">PCE31106_04084</name>
    <name evidence="16" type="ORF">PCE31107_04380</name>
</gene>
<evidence type="ECO:0000313" key="15">
    <source>
        <dbReference type="EMBL" id="VVE39968.1"/>
    </source>
</evidence>
<protein>
    <recommendedName>
        <fullName evidence="2 8">GTPase Der</fullName>
    </recommendedName>
    <alternativeName>
        <fullName evidence="7 8">GTP-binding protein EngA</fullName>
    </alternativeName>
</protein>
<reference evidence="17 18" key="2">
    <citation type="submission" date="2019-08" db="EMBL/GenBank/DDBJ databases">
        <authorList>
            <person name="Peeters C."/>
        </authorList>
    </citation>
    <scope>NUCLEOTIDE SEQUENCE [LARGE SCALE GENOMIC DNA]</scope>
    <source>
        <strain evidence="15 17">LMG 31106</strain>
        <strain evidence="16 18">LMG 31107</strain>
    </source>
</reference>
<dbReference type="EMBL" id="CABPSL010000020">
    <property type="protein sequence ID" value="VVE39968.1"/>
    <property type="molecule type" value="Genomic_DNA"/>
</dbReference>
<dbReference type="OrthoDB" id="9805918at2"/>
<comment type="function">
    <text evidence="8 10">GTPase that plays an essential role in the late steps of ribosome biogenesis.</text>
</comment>
<dbReference type="AlphaFoldDB" id="A0A5E4Y918"/>
<dbReference type="NCBIfam" id="TIGR00231">
    <property type="entry name" value="small_GTP"/>
    <property type="match status" value="2"/>
</dbReference>
<dbReference type="PROSITE" id="PS51712">
    <property type="entry name" value="G_ENGA"/>
    <property type="match status" value="2"/>
</dbReference>
<dbReference type="Proteomes" id="UP000384354">
    <property type="component" value="Unassembled WGS sequence"/>
</dbReference>
<dbReference type="NCBIfam" id="TIGR03594">
    <property type="entry name" value="GTPase_EngA"/>
    <property type="match status" value="1"/>
</dbReference>
<evidence type="ECO:0000256" key="6">
    <source>
        <dbReference type="ARBA" id="ARBA00023134"/>
    </source>
</evidence>
<dbReference type="InterPro" id="IPR005225">
    <property type="entry name" value="Small_GTP-bd"/>
</dbReference>
<dbReference type="Pfam" id="PF01926">
    <property type="entry name" value="MMR_HSR1"/>
    <property type="match status" value="2"/>
</dbReference>
<dbReference type="FunFam" id="3.40.50.300:FF:000057">
    <property type="entry name" value="GTPase Der"/>
    <property type="match status" value="1"/>
</dbReference>
<dbReference type="PANTHER" id="PTHR43834">
    <property type="entry name" value="GTPASE DER"/>
    <property type="match status" value="1"/>
</dbReference>
<evidence type="ECO:0000256" key="9">
    <source>
        <dbReference type="PROSITE-ProRule" id="PRU01049"/>
    </source>
</evidence>
<feature type="domain" description="EngA-type G" evidence="12">
    <location>
        <begin position="180"/>
        <end position="353"/>
    </location>
</feature>
<dbReference type="Proteomes" id="UP000396788">
    <property type="component" value="Unassembled WGS sequence"/>
</dbReference>
<proteinExistence type="inferred from homology"/>
<feature type="binding site" evidence="8">
    <location>
        <begin position="9"/>
        <end position="16"/>
    </location>
    <ligand>
        <name>GTP</name>
        <dbReference type="ChEBI" id="CHEBI:37565"/>
        <label>1</label>
    </ligand>
</feature>
<organism evidence="16 18">
    <name type="scientific">Pandoraea cepalis</name>
    <dbReference type="NCBI Taxonomy" id="2508294"/>
    <lineage>
        <taxon>Bacteria</taxon>
        <taxon>Pseudomonadati</taxon>
        <taxon>Pseudomonadota</taxon>
        <taxon>Betaproteobacteria</taxon>
        <taxon>Burkholderiales</taxon>
        <taxon>Burkholderiaceae</taxon>
        <taxon>Pandoraea</taxon>
    </lineage>
</organism>
<feature type="domain" description="EngA-type G" evidence="12">
    <location>
        <begin position="3"/>
        <end position="167"/>
    </location>
</feature>
<dbReference type="PRINTS" id="PR00326">
    <property type="entry name" value="GTP1OBG"/>
</dbReference>
<dbReference type="HAMAP" id="MF_00195">
    <property type="entry name" value="GTPase_Der"/>
    <property type="match status" value="1"/>
</dbReference>
<dbReference type="PIRSF" id="PIRSF006485">
    <property type="entry name" value="GTP-binding_EngA"/>
    <property type="match status" value="1"/>
</dbReference>
<dbReference type="EMBL" id="QAIC01000037">
    <property type="protein sequence ID" value="MDN4573469.1"/>
    <property type="molecule type" value="Genomic_DNA"/>
</dbReference>
<dbReference type="InterPro" id="IPR032859">
    <property type="entry name" value="KH_dom-like"/>
</dbReference>
<name>A0A5E4Y918_9BURK</name>
<dbReference type="InterPro" id="IPR031166">
    <property type="entry name" value="G_ENGA"/>
</dbReference>
<feature type="binding site" evidence="8">
    <location>
        <begin position="233"/>
        <end position="237"/>
    </location>
    <ligand>
        <name>GTP</name>
        <dbReference type="ChEBI" id="CHEBI:37565"/>
        <label>2</label>
    </ligand>
</feature>
<dbReference type="FunFam" id="3.30.300.20:FF:000004">
    <property type="entry name" value="GTPase Der"/>
    <property type="match status" value="1"/>
</dbReference>
<comment type="subunit">
    <text evidence="8">Associates with the 50S ribosomal subunit.</text>
</comment>
<dbReference type="RefSeq" id="WP_017231564.1">
    <property type="nucleotide sequence ID" value="NZ_CABPRY010000016.1"/>
</dbReference>
<dbReference type="InterPro" id="IPR006073">
    <property type="entry name" value="GTP-bd"/>
</dbReference>
<keyword evidence="4 10" id="KW-0677">Repeat</keyword>
<evidence type="ECO:0000313" key="17">
    <source>
        <dbReference type="Proteomes" id="UP000384354"/>
    </source>
</evidence>
<evidence type="ECO:0000256" key="8">
    <source>
        <dbReference type="HAMAP-Rule" id="MF_00195"/>
    </source>
</evidence>
<evidence type="ECO:0000256" key="11">
    <source>
        <dbReference type="SAM" id="MobiDB-lite"/>
    </source>
</evidence>
<dbReference type="InterPro" id="IPR015946">
    <property type="entry name" value="KH_dom-like_a/b"/>
</dbReference>
<feature type="binding site" evidence="8">
    <location>
        <begin position="119"/>
        <end position="122"/>
    </location>
    <ligand>
        <name>GTP</name>
        <dbReference type="ChEBI" id="CHEBI:37565"/>
        <label>1</label>
    </ligand>
</feature>
<keyword evidence="6 8" id="KW-0342">GTP-binding</keyword>
<dbReference type="CDD" id="cd01894">
    <property type="entry name" value="EngA1"/>
    <property type="match status" value="1"/>
</dbReference>
<evidence type="ECO:0000256" key="10">
    <source>
        <dbReference type="RuleBase" id="RU004481"/>
    </source>
</evidence>
<dbReference type="GO" id="GO:0043022">
    <property type="term" value="F:ribosome binding"/>
    <property type="evidence" value="ECO:0007669"/>
    <property type="project" value="TreeGrafter"/>
</dbReference>
<dbReference type="InterPro" id="IPR027417">
    <property type="entry name" value="P-loop_NTPase"/>
</dbReference>
<keyword evidence="19" id="KW-1185">Reference proteome</keyword>
<dbReference type="PANTHER" id="PTHR43834:SF6">
    <property type="entry name" value="GTPASE DER"/>
    <property type="match status" value="1"/>
</dbReference>
<evidence type="ECO:0000313" key="16">
    <source>
        <dbReference type="EMBL" id="VVE45311.1"/>
    </source>
</evidence>
<dbReference type="Gene3D" id="3.30.300.20">
    <property type="match status" value="1"/>
</dbReference>
<dbReference type="SUPFAM" id="SSF52540">
    <property type="entry name" value="P-loop containing nucleoside triphosphate hydrolases"/>
    <property type="match status" value="2"/>
</dbReference>
<dbReference type="InterPro" id="IPR016484">
    <property type="entry name" value="GTPase_Der"/>
</dbReference>
<evidence type="ECO:0000256" key="2">
    <source>
        <dbReference type="ARBA" id="ARBA00020953"/>
    </source>
</evidence>
<feature type="binding site" evidence="8">
    <location>
        <begin position="186"/>
        <end position="193"/>
    </location>
    <ligand>
        <name>GTP</name>
        <dbReference type="ChEBI" id="CHEBI:37565"/>
        <label>2</label>
    </ligand>
</feature>
<evidence type="ECO:0000313" key="18">
    <source>
        <dbReference type="Proteomes" id="UP000396788"/>
    </source>
</evidence>
<feature type="region of interest" description="Disordered" evidence="11">
    <location>
        <begin position="370"/>
        <end position="390"/>
    </location>
</feature>